<reference evidence="2" key="1">
    <citation type="submission" date="2014-12" db="EMBL/GenBank/DDBJ databases">
        <title>Genome Sequence of Valsa Canker Pathogens Uncovers a Specific Adaption of Colonization on Woody Bark.</title>
        <authorList>
            <person name="Yin Z."/>
            <person name="Liu H."/>
            <person name="Gao X."/>
            <person name="Li Z."/>
            <person name="Song N."/>
            <person name="Ke X."/>
            <person name="Dai Q."/>
            <person name="Wu Y."/>
            <person name="Sun Y."/>
            <person name="Xu J.-R."/>
            <person name="Kang Z.K."/>
            <person name="Wang L."/>
            <person name="Huang L."/>
        </authorList>
    </citation>
    <scope>NUCLEOTIDE SEQUENCE [LARGE SCALE GENOMIC DNA]</scope>
    <source>
        <strain evidence="2">SXYL134</strain>
    </source>
</reference>
<evidence type="ECO:0000313" key="1">
    <source>
        <dbReference type="EMBL" id="KUI54512.1"/>
    </source>
</evidence>
<name>A0A194US27_CYTMA</name>
<protein>
    <submittedName>
        <fullName evidence="1">Uncharacterized protein</fullName>
    </submittedName>
</protein>
<organism evidence="1 2">
    <name type="scientific">Cytospora mali</name>
    <name type="common">Apple Valsa canker fungus</name>
    <name type="synonym">Valsa mali</name>
    <dbReference type="NCBI Taxonomy" id="578113"/>
    <lineage>
        <taxon>Eukaryota</taxon>
        <taxon>Fungi</taxon>
        <taxon>Dikarya</taxon>
        <taxon>Ascomycota</taxon>
        <taxon>Pezizomycotina</taxon>
        <taxon>Sordariomycetes</taxon>
        <taxon>Sordariomycetidae</taxon>
        <taxon>Diaporthales</taxon>
        <taxon>Cytosporaceae</taxon>
        <taxon>Cytospora</taxon>
    </lineage>
</organism>
<keyword evidence="2" id="KW-1185">Reference proteome</keyword>
<accession>A0A194US27</accession>
<dbReference type="EMBL" id="KN714674">
    <property type="protein sequence ID" value="KUI54512.1"/>
    <property type="molecule type" value="Genomic_DNA"/>
</dbReference>
<dbReference type="AlphaFoldDB" id="A0A194US27"/>
<gene>
    <name evidence="1" type="ORF">VP1G_10662</name>
</gene>
<evidence type="ECO:0000313" key="2">
    <source>
        <dbReference type="Proteomes" id="UP000078576"/>
    </source>
</evidence>
<sequence>MDAHWLTEDHTNTSQPPIEFAELLRPHTLQLTLDTKQLDLAVRLLLRPPLQELLDPLKRLLIILHQNRNSIKPTRTRDHTTKHPLNPSQRINKLRLRLWLYGDATLIPHPAHQLPSRFKRPRKLLHLPARQHPSELLIPSLQIIPELPRPSRVNSLDHADGLGPTLDIDHAHGHAPRQRHLVLLDLGVPAPPVDDLLQLGAEAGLARQGHGVQDGRAEAPVQTGAVDGGGDVEPGPDLALGAAVRRLREVVEDRPALVRVEVAVAGRELGDRDTTVFRGQMVAIPPCAANKLGALDDNLGQLDALGGWDPPGDDVDAGVEAEDESRVVPVGDEVPAGEEDLSRGGDGCRGVLGRGGHVWNTEGEIPG</sequence>
<proteinExistence type="predicted"/>
<dbReference type="Proteomes" id="UP000078576">
    <property type="component" value="Unassembled WGS sequence"/>
</dbReference>